<dbReference type="AlphaFoldDB" id="C5L8P7"/>
<dbReference type="RefSeq" id="XP_002775079.1">
    <property type="nucleotide sequence ID" value="XM_002775033.1"/>
</dbReference>
<feature type="non-terminal residue" evidence="1">
    <location>
        <position position="1"/>
    </location>
</feature>
<protein>
    <submittedName>
        <fullName evidence="1">Uncharacterized protein</fullName>
    </submittedName>
</protein>
<proteinExistence type="predicted"/>
<dbReference type="GeneID" id="9057092"/>
<reference evidence="1 2" key="1">
    <citation type="submission" date="2008-07" db="EMBL/GenBank/DDBJ databases">
        <authorList>
            <person name="El-Sayed N."/>
            <person name="Caler E."/>
            <person name="Inman J."/>
            <person name="Amedeo P."/>
            <person name="Hass B."/>
            <person name="Wortman J."/>
        </authorList>
    </citation>
    <scope>NUCLEOTIDE SEQUENCE [LARGE SCALE GENOMIC DNA]</scope>
    <source>
        <strain evidence="2">ATCC 50983 / TXsc</strain>
    </source>
</reference>
<keyword evidence="2" id="KW-1185">Reference proteome</keyword>
<evidence type="ECO:0000313" key="2">
    <source>
        <dbReference type="Proteomes" id="UP000007800"/>
    </source>
</evidence>
<organism evidence="2">
    <name type="scientific">Perkinsus marinus (strain ATCC 50983 / TXsc)</name>
    <dbReference type="NCBI Taxonomy" id="423536"/>
    <lineage>
        <taxon>Eukaryota</taxon>
        <taxon>Sar</taxon>
        <taxon>Alveolata</taxon>
        <taxon>Perkinsozoa</taxon>
        <taxon>Perkinsea</taxon>
        <taxon>Perkinsida</taxon>
        <taxon>Perkinsidae</taxon>
        <taxon>Perkinsus</taxon>
    </lineage>
</organism>
<name>C5L8P7_PERM5</name>
<feature type="non-terminal residue" evidence="1">
    <location>
        <position position="52"/>
    </location>
</feature>
<gene>
    <name evidence="1" type="ORF">Pmar_PMAR014454</name>
</gene>
<accession>C5L8P7</accession>
<dbReference type="Proteomes" id="UP000007800">
    <property type="component" value="Unassembled WGS sequence"/>
</dbReference>
<dbReference type="InParanoid" id="C5L8P7"/>
<sequence>VYLACQSVKRAETDGALATEATRLRVELALESHDRFFRGHDQTLVAEVKNPR</sequence>
<evidence type="ECO:0000313" key="1">
    <source>
        <dbReference type="EMBL" id="EER06895.1"/>
    </source>
</evidence>
<dbReference type="EMBL" id="GG680267">
    <property type="protein sequence ID" value="EER06895.1"/>
    <property type="molecule type" value="Genomic_DNA"/>
</dbReference>